<sequence length="1030" mass="108508">MNFRTSYLAGILASLMAVAAIPLFSEVEAAEPLKITGPDGQSREANQRQYGPTTPQDTFWSIAQKVRPDSSVSVYQVMAAIYDANPHAFSGANYNTLEKGMILLIPSREVMLSIPKSMAQQRAESQDKAWRTGKVETKPTTKPAPVKTDTPKTETVKTEAPKTEPAPVAVPQIDPKLVDENQALSAEISRLTEALGVRNNDIEALTAQVNQLTEEVQGLNESVAQLKEQNEQLKAENKELKQAQALAEVEANKPDDMWRNLMDNPLLLVLGAVIPALLVLLLVWMFLRRRSKGDAPATMTETAVATAATAAVATAATAAVMADEPSADEMAVHLDSGDEDESLDALLDMDNVDLKPEAVLEGEDLVVESAESDDFADDGQSLDDLWAEAMGEQSDMEDVMSTDPADLMAELEMPAETADSEDLDALMGELDADIAAKDAASDDDLDALMAGFDSPEPEAEAEASTEPQAEDDLDALMAGFDMAEESAEAAVSAEPETAEPEIDADAIAAELEAELGADAATMDAEEDLDALLAGFDAPAETEAVTEAAENDLSDAIAAELDTELEAEVDTEEDLDALLAGFDAPAESETVTEAATEAAADDLSDAIAAELDAELDAEAETEEDLDALLAGFDAPAQTEMPSETVASDDLSDAIAAELDAELDAEAETEEDLDALLASFDAPAEAAAETVPDTVSETATDDLSDAIASELDLNSELDAGSAEAEEDTDLDALLASFDAPDEVAGTDEDIAAGLGDELPLSDADDDLDSLLAGFESDTNDIAGDIAADDADDGLSGADVALAGAALAGAGAAVAKSDRADSKAPLEFSSSAPKDPVAVSAKDSGFFDDLKANKGSNVLEWEPSKPDADATVDVSDDDLLSAFAAQGDDGDDEFMLDVDEQHSMTVDEALAALDASEKSKRQAKVVMDNDLSSFQKENGFIDIDKLLNDADDSEPEPYRELDMDIGEVNSLIGDTAMVDVDDEENSVNAKLDLARAYIEIDDKDSARALLKEVEMDGNDRQKAEAAELLGEIG</sequence>
<keyword evidence="4" id="KW-0732">Signal</keyword>
<dbReference type="Proteomes" id="UP000278437">
    <property type="component" value="Chromosome"/>
</dbReference>
<feature type="signal peptide" evidence="4">
    <location>
        <begin position="1"/>
        <end position="19"/>
    </location>
</feature>
<feature type="region of interest" description="Disordered" evidence="2">
    <location>
        <begin position="447"/>
        <end position="468"/>
    </location>
</feature>
<keyword evidence="3" id="KW-0472">Membrane</keyword>
<feature type="compositionally biased region" description="Low complexity" evidence="2">
    <location>
        <begin position="673"/>
        <end position="693"/>
    </location>
</feature>
<accession>A0ABM7DAP0</accession>
<keyword evidence="3" id="KW-0812">Transmembrane</keyword>
<protein>
    <recommendedName>
        <fullName evidence="7">Pilus assembly protein FimV</fullName>
    </recommendedName>
</protein>
<dbReference type="EMBL" id="CP020373">
    <property type="protein sequence ID" value="AZQ10987.1"/>
    <property type="molecule type" value="Genomic_DNA"/>
</dbReference>
<keyword evidence="1" id="KW-0175">Coiled coil</keyword>
<keyword evidence="6" id="KW-1185">Reference proteome</keyword>
<evidence type="ECO:0000256" key="1">
    <source>
        <dbReference type="SAM" id="Coils"/>
    </source>
</evidence>
<keyword evidence="3" id="KW-1133">Transmembrane helix</keyword>
<reference evidence="6" key="1">
    <citation type="submission" date="2017-03" db="EMBL/GenBank/DDBJ databases">
        <title>Full genome sequence of a non-lethal Shewanella isolate that potentiates virulence of Vibio parahaemolyticus causing acute hepatopancreatic necrosis disease (AHPND) in shrimp.</title>
        <authorList>
            <person name="Prachumwat A."/>
            <person name="Sritunyalucksana K."/>
        </authorList>
    </citation>
    <scope>NUCLEOTIDE SEQUENCE [LARGE SCALE GENOMIC DNA]</scope>
    <source>
        <strain evidence="6">TH2012</strain>
    </source>
</reference>
<feature type="compositionally biased region" description="Polar residues" evidence="2">
    <location>
        <begin position="47"/>
        <end position="56"/>
    </location>
</feature>
<feature type="region of interest" description="Disordered" evidence="2">
    <location>
        <begin position="814"/>
        <end position="835"/>
    </location>
</feature>
<feature type="compositionally biased region" description="Acidic residues" evidence="2">
    <location>
        <begin position="661"/>
        <end position="672"/>
    </location>
</feature>
<organism evidence="5 6">
    <name type="scientific">Shewanella khirikhana</name>
    <dbReference type="NCBI Taxonomy" id="1965282"/>
    <lineage>
        <taxon>Bacteria</taxon>
        <taxon>Pseudomonadati</taxon>
        <taxon>Pseudomonadota</taxon>
        <taxon>Gammaproteobacteria</taxon>
        <taxon>Alteromonadales</taxon>
        <taxon>Shewanellaceae</taxon>
        <taxon>Shewanella</taxon>
    </lineage>
</organism>
<evidence type="ECO:0000256" key="4">
    <source>
        <dbReference type="SAM" id="SignalP"/>
    </source>
</evidence>
<evidence type="ECO:0000256" key="2">
    <source>
        <dbReference type="SAM" id="MobiDB-lite"/>
    </source>
</evidence>
<feature type="compositionally biased region" description="Acidic residues" evidence="2">
    <location>
        <begin position="615"/>
        <end position="625"/>
    </location>
</feature>
<dbReference type="InterPro" id="IPR020012">
    <property type="entry name" value="LysM_FimV"/>
</dbReference>
<evidence type="ECO:0000256" key="3">
    <source>
        <dbReference type="SAM" id="Phobius"/>
    </source>
</evidence>
<feature type="region of interest" description="Disordered" evidence="2">
    <location>
        <begin position="35"/>
        <end position="56"/>
    </location>
</feature>
<feature type="transmembrane region" description="Helical" evidence="3">
    <location>
        <begin position="266"/>
        <end position="287"/>
    </location>
</feature>
<dbReference type="InterPro" id="IPR020011">
    <property type="entry name" value="FimV_C"/>
</dbReference>
<feature type="transmembrane region" description="Helical" evidence="3">
    <location>
        <begin position="299"/>
        <end position="322"/>
    </location>
</feature>
<gene>
    <name evidence="5" type="ORF">STH12_01887</name>
</gene>
<feature type="compositionally biased region" description="Acidic residues" evidence="2">
    <location>
        <begin position="455"/>
        <end position="468"/>
    </location>
</feature>
<dbReference type="Gene3D" id="1.20.58.2200">
    <property type="match status" value="1"/>
</dbReference>
<feature type="coiled-coil region" evidence="1">
    <location>
        <begin position="195"/>
        <end position="253"/>
    </location>
</feature>
<evidence type="ECO:0000313" key="6">
    <source>
        <dbReference type="Proteomes" id="UP000278437"/>
    </source>
</evidence>
<evidence type="ECO:0000313" key="5">
    <source>
        <dbReference type="EMBL" id="AZQ10987.1"/>
    </source>
</evidence>
<dbReference type="Gene3D" id="1.20.5.1700">
    <property type="match status" value="1"/>
</dbReference>
<dbReference type="RefSeq" id="WP_126167303.1">
    <property type="nucleotide sequence ID" value="NZ_CP020373.1"/>
</dbReference>
<dbReference type="NCBIfam" id="TIGR03504">
    <property type="entry name" value="FimV_Cterm"/>
    <property type="match status" value="1"/>
</dbReference>
<feature type="compositionally biased region" description="Basic and acidic residues" evidence="2">
    <location>
        <begin position="149"/>
        <end position="162"/>
    </location>
</feature>
<feature type="region of interest" description="Disordered" evidence="2">
    <location>
        <begin position="615"/>
        <end position="649"/>
    </location>
</feature>
<dbReference type="NCBIfam" id="TIGR03505">
    <property type="entry name" value="FimV_core"/>
    <property type="match status" value="1"/>
</dbReference>
<evidence type="ECO:0008006" key="7">
    <source>
        <dbReference type="Google" id="ProtNLM"/>
    </source>
</evidence>
<proteinExistence type="predicted"/>
<feature type="region of interest" description="Disordered" evidence="2">
    <location>
        <begin position="661"/>
        <end position="700"/>
    </location>
</feature>
<name>A0ABM7DAP0_9GAMM</name>
<dbReference type="InterPro" id="IPR038440">
    <property type="entry name" value="FimV_C_sf"/>
</dbReference>
<feature type="compositionally biased region" description="Basic and acidic residues" evidence="2">
    <location>
        <begin position="125"/>
        <end position="139"/>
    </location>
</feature>
<feature type="chain" id="PRO_5045900611" description="Pilus assembly protein FimV" evidence="4">
    <location>
        <begin position="20"/>
        <end position="1030"/>
    </location>
</feature>
<feature type="region of interest" description="Disordered" evidence="2">
    <location>
        <begin position="125"/>
        <end position="167"/>
    </location>
</feature>